<protein>
    <submittedName>
        <fullName evidence="4">NAD-dependent epimerase/dehydratase</fullName>
    </submittedName>
</protein>
<dbReference type="SUPFAM" id="SSF51735">
    <property type="entry name" value="NAD(P)-binding Rossmann-fold domains"/>
    <property type="match status" value="1"/>
</dbReference>
<reference evidence="5" key="1">
    <citation type="journal article" date="2009" name="Environ. Microbiol.">
        <title>The genome of Polaromonas naphthalenivorans strain CJ2, isolated from coal tar-contaminated sediment, reveals physiological and metabolic versatility and evolution through extensive horizontal gene transfer.</title>
        <authorList>
            <person name="Yagi J.M."/>
            <person name="Sims D."/>
            <person name="Brettin T."/>
            <person name="Bruce D."/>
            <person name="Madsen E.L."/>
        </authorList>
    </citation>
    <scope>NUCLEOTIDE SEQUENCE [LARGE SCALE GENOMIC DNA]</scope>
    <source>
        <strain evidence="5">CJ2</strain>
    </source>
</reference>
<proteinExistence type="inferred from homology"/>
<evidence type="ECO:0000313" key="5">
    <source>
        <dbReference type="Proteomes" id="UP000000644"/>
    </source>
</evidence>
<gene>
    <name evidence="4" type="ordered locus">Pnap_2719</name>
</gene>
<dbReference type="HOGENOM" id="CLU_007383_1_7_4"/>
<dbReference type="eggNOG" id="COG0451">
    <property type="taxonomic scope" value="Bacteria"/>
</dbReference>
<evidence type="ECO:0000256" key="2">
    <source>
        <dbReference type="ARBA" id="ARBA00007637"/>
    </source>
</evidence>
<evidence type="ECO:0000313" key="4">
    <source>
        <dbReference type="EMBL" id="ABM38021.1"/>
    </source>
</evidence>
<dbReference type="CDD" id="cd08946">
    <property type="entry name" value="SDR_e"/>
    <property type="match status" value="1"/>
</dbReference>
<dbReference type="STRING" id="365044.Pnap_2719"/>
<sequence length="297" mass="31298">MKRVLITGGSGFLGAWIIRRLNARGLEARVFDIHERRQTVAAIAGDVAHQLDWRVGDIADGDAVSQAMQGCDGVIHLAGVLTPDCAANPVRGARINLIGTLNVFEAAQAAGVRQVVYASSAGVYGPLDARHPFPMTHYGAFKLATEGSARAYWHDRRIASIGFRPFVVYGPGRETGVSAGPSLACRAAARGEACTLGYTGAAGLVYVDDVAQAFEQALLTPAQGASVYNLIGQTATVDEVMAEIRRQVPGARLQAEGPPLTIAPGLSEEGLEQLLPGRQITSLADGIAATLRHYRTA</sequence>
<comment type="pathway">
    <text evidence="1">Bacterial outer membrane biogenesis; LPS O-antigen biosynthesis.</text>
</comment>
<evidence type="ECO:0000256" key="1">
    <source>
        <dbReference type="ARBA" id="ARBA00005125"/>
    </source>
</evidence>
<comment type="similarity">
    <text evidence="2">Belongs to the NAD(P)-dependent epimerase/dehydratase family.</text>
</comment>
<feature type="domain" description="NAD-dependent epimerase/dehydratase" evidence="3">
    <location>
        <begin position="4"/>
        <end position="229"/>
    </location>
</feature>
<keyword evidence="5" id="KW-1185">Reference proteome</keyword>
<organism evidence="4 5">
    <name type="scientific">Polaromonas naphthalenivorans (strain CJ2)</name>
    <dbReference type="NCBI Taxonomy" id="365044"/>
    <lineage>
        <taxon>Bacteria</taxon>
        <taxon>Pseudomonadati</taxon>
        <taxon>Pseudomonadota</taxon>
        <taxon>Betaproteobacteria</taxon>
        <taxon>Burkholderiales</taxon>
        <taxon>Comamonadaceae</taxon>
        <taxon>Polaromonas</taxon>
    </lineage>
</organism>
<dbReference type="Gene3D" id="3.40.50.720">
    <property type="entry name" value="NAD(P)-binding Rossmann-like Domain"/>
    <property type="match status" value="1"/>
</dbReference>
<dbReference type="InterPro" id="IPR036291">
    <property type="entry name" value="NAD(P)-bd_dom_sf"/>
</dbReference>
<dbReference type="OrthoDB" id="9801056at2"/>
<dbReference type="AlphaFoldDB" id="A1VQU3"/>
<dbReference type="Pfam" id="PF01370">
    <property type="entry name" value="Epimerase"/>
    <property type="match status" value="1"/>
</dbReference>
<dbReference type="EMBL" id="CP000529">
    <property type="protein sequence ID" value="ABM38021.1"/>
    <property type="molecule type" value="Genomic_DNA"/>
</dbReference>
<dbReference type="Proteomes" id="UP000000644">
    <property type="component" value="Chromosome"/>
</dbReference>
<dbReference type="RefSeq" id="WP_011802098.1">
    <property type="nucleotide sequence ID" value="NC_008781.1"/>
</dbReference>
<accession>A1VQU3</accession>
<dbReference type="InterPro" id="IPR001509">
    <property type="entry name" value="Epimerase_deHydtase"/>
</dbReference>
<dbReference type="KEGG" id="pna:Pnap_2719"/>
<name>A1VQU3_POLNA</name>
<dbReference type="PANTHER" id="PTHR43000">
    <property type="entry name" value="DTDP-D-GLUCOSE 4,6-DEHYDRATASE-RELATED"/>
    <property type="match status" value="1"/>
</dbReference>
<evidence type="ECO:0000259" key="3">
    <source>
        <dbReference type="Pfam" id="PF01370"/>
    </source>
</evidence>